<reference evidence="1" key="1">
    <citation type="submission" date="2019-09" db="EMBL/GenBank/DDBJ databases">
        <authorList>
            <person name="Rodrigo-Torres L."/>
            <person name="Arahal R. D."/>
            <person name="Lucena T."/>
        </authorList>
    </citation>
    <scope>NUCLEOTIDE SEQUENCE</scope>
    <source>
        <strain evidence="1">ISS653</strain>
    </source>
</reference>
<gene>
    <name evidence="1" type="ORF">FVB9532_03699</name>
</gene>
<organism evidence="1 2">
    <name type="scientific">Mesonia oceanica</name>
    <dbReference type="NCBI Taxonomy" id="2687242"/>
    <lineage>
        <taxon>Bacteria</taxon>
        <taxon>Pseudomonadati</taxon>
        <taxon>Bacteroidota</taxon>
        <taxon>Flavobacteriia</taxon>
        <taxon>Flavobacteriales</taxon>
        <taxon>Flavobacteriaceae</taxon>
        <taxon>Mesonia</taxon>
    </lineage>
</organism>
<protein>
    <submittedName>
        <fullName evidence="1">Uncharacterized protein</fullName>
    </submittedName>
</protein>
<evidence type="ECO:0000313" key="2">
    <source>
        <dbReference type="Proteomes" id="UP000356253"/>
    </source>
</evidence>
<sequence>MNVLPKQNSLTYSYFKVSKWLLVAFILFIIESFLYYEQLERVLLQENYVLQVFWGGCFIFSFVHIFLVIMDSWSRFQNYKRLKDQLYTYSFQPKIANNYLVSKCQRRALKIACNELGLSHEYHRFLELRGVKWHHFIPYFMVQDPFFLLKKHFWNRTFLEKYYEPKYDFRKLTHEKESEFRPLSS</sequence>
<proteinExistence type="predicted"/>
<keyword evidence="2" id="KW-1185">Reference proteome</keyword>
<accession>A0AC61YDQ0</accession>
<dbReference type="EMBL" id="CABVMM010000020">
    <property type="protein sequence ID" value="VVV02400.1"/>
    <property type="molecule type" value="Genomic_DNA"/>
</dbReference>
<comment type="caution">
    <text evidence="1">The sequence shown here is derived from an EMBL/GenBank/DDBJ whole genome shotgun (WGS) entry which is preliminary data.</text>
</comment>
<name>A0AC61YDQ0_9FLAO</name>
<dbReference type="Proteomes" id="UP000356253">
    <property type="component" value="Unassembled WGS sequence"/>
</dbReference>
<evidence type="ECO:0000313" key="1">
    <source>
        <dbReference type="EMBL" id="VVV02400.1"/>
    </source>
</evidence>